<dbReference type="Gene3D" id="2.20.28.160">
    <property type="match status" value="1"/>
</dbReference>
<dbReference type="Proteomes" id="UP000272888">
    <property type="component" value="Unassembled WGS sequence"/>
</dbReference>
<reference evidence="2" key="1">
    <citation type="submission" date="2018-09" db="EMBL/GenBank/DDBJ databases">
        <authorList>
            <person name="Livingstone P.G."/>
            <person name="Whitworth D.E."/>
        </authorList>
    </citation>
    <scope>NUCLEOTIDE SEQUENCE [LARGE SCALE GENOMIC DNA]</scope>
    <source>
        <strain evidence="2">CA051B</strain>
    </source>
</reference>
<protein>
    <submittedName>
        <fullName evidence="1">Lysine biosynthesis protein LysW</fullName>
    </submittedName>
</protein>
<proteinExistence type="predicted"/>
<gene>
    <name evidence="1" type="primary">lysW</name>
    <name evidence="1" type="ORF">D7V93_34390</name>
</gene>
<accession>A0A3A8NRA9</accession>
<name>A0A3A8NRA9_9BACT</name>
<dbReference type="PANTHER" id="PTHR40393">
    <property type="entry name" value="LYSINE BIOSYNTHESIS PROTEIN-RELATED-RELATED"/>
    <property type="match status" value="1"/>
</dbReference>
<dbReference type="RefSeq" id="WP_120647400.1">
    <property type="nucleotide sequence ID" value="NZ_RAWB01000538.1"/>
</dbReference>
<dbReference type="Pfam" id="PF21344">
    <property type="entry name" value="Zn_ribbon_LysW"/>
    <property type="match status" value="1"/>
</dbReference>
<dbReference type="InterPro" id="IPR005906">
    <property type="entry name" value="LysW"/>
</dbReference>
<dbReference type="EMBL" id="RAWB01000538">
    <property type="protein sequence ID" value="RKH46907.1"/>
    <property type="molecule type" value="Genomic_DNA"/>
</dbReference>
<organism evidence="1 2">
    <name type="scientific">Corallococcus llansteffanensis</name>
    <dbReference type="NCBI Taxonomy" id="2316731"/>
    <lineage>
        <taxon>Bacteria</taxon>
        <taxon>Pseudomonadati</taxon>
        <taxon>Myxococcota</taxon>
        <taxon>Myxococcia</taxon>
        <taxon>Myxococcales</taxon>
        <taxon>Cystobacterineae</taxon>
        <taxon>Myxococcaceae</taxon>
        <taxon>Corallococcus</taxon>
    </lineage>
</organism>
<comment type="caution">
    <text evidence="1">The sequence shown here is derived from an EMBL/GenBank/DDBJ whole genome shotgun (WGS) entry which is preliminary data.</text>
</comment>
<sequence>MQAQNHPNPTTDAVVANQCPLCSQQVVAANRMVGEVLSCDGCSAELEVVGVNPLRLEEAPEVEEDWGE</sequence>
<dbReference type="AlphaFoldDB" id="A0A3A8NRA9"/>
<dbReference type="PANTHER" id="PTHR40393:SF1">
    <property type="entry name" value="LYSINE BIOSYNTHESIS PROTEIN-RELATED"/>
    <property type="match status" value="1"/>
</dbReference>
<evidence type="ECO:0000313" key="2">
    <source>
        <dbReference type="Proteomes" id="UP000272888"/>
    </source>
</evidence>
<evidence type="ECO:0000313" key="1">
    <source>
        <dbReference type="EMBL" id="RKH46907.1"/>
    </source>
</evidence>
<dbReference type="NCBIfam" id="TIGR01206">
    <property type="entry name" value="lysW"/>
    <property type="match status" value="1"/>
</dbReference>
<keyword evidence="2" id="KW-1185">Reference proteome</keyword>